<dbReference type="PANTHER" id="PTHR43072">
    <property type="entry name" value="N-ACETYLTRANSFERASE"/>
    <property type="match status" value="1"/>
</dbReference>
<sequence>MPKAAQFSATEPLRDGRRVEIRALRHEDRDGLEEAVGRASVESLRRRFFLIKRHFSEQEIEFFSNIDFVDHVALVVVAQENGEPHIVGGGRYVVLDPGRAEIAFAVIDEYQGQGIGAALMRHLAAIARDAGLKELIAEVLPENTAMLKVFRKSRLHSTTRREAGITHVTLQLI</sequence>
<keyword evidence="2" id="KW-0012">Acyltransferase</keyword>
<dbReference type="PROSITE" id="PS51186">
    <property type="entry name" value="GNAT"/>
    <property type="match status" value="1"/>
</dbReference>
<keyword evidence="1 4" id="KW-0808">Transferase</keyword>
<accession>A0A1H1Y0H3</accession>
<dbReference type="RefSeq" id="WP_146688912.1">
    <property type="nucleotide sequence ID" value="NZ_LT629750.1"/>
</dbReference>
<dbReference type="Gene3D" id="3.40.630.30">
    <property type="match status" value="1"/>
</dbReference>
<dbReference type="InterPro" id="IPR000182">
    <property type="entry name" value="GNAT_dom"/>
</dbReference>
<evidence type="ECO:0000313" key="5">
    <source>
        <dbReference type="Proteomes" id="UP000243904"/>
    </source>
</evidence>
<gene>
    <name evidence="4" type="ORF">SAMN05444158_4574</name>
</gene>
<name>A0A1H1Y0H3_9BRAD</name>
<feature type="domain" description="N-acetyltransferase" evidence="3">
    <location>
        <begin position="19"/>
        <end position="173"/>
    </location>
</feature>
<evidence type="ECO:0000256" key="1">
    <source>
        <dbReference type="ARBA" id="ARBA00022679"/>
    </source>
</evidence>
<dbReference type="InterPro" id="IPR016181">
    <property type="entry name" value="Acyl_CoA_acyltransferase"/>
</dbReference>
<evidence type="ECO:0000259" key="3">
    <source>
        <dbReference type="PROSITE" id="PS51186"/>
    </source>
</evidence>
<protein>
    <submittedName>
        <fullName evidence="4">Protein N-acetyltransferase, RimJ/RimL family</fullName>
    </submittedName>
</protein>
<reference evidence="5" key="1">
    <citation type="submission" date="2016-10" db="EMBL/GenBank/DDBJ databases">
        <authorList>
            <person name="Varghese N."/>
            <person name="Submissions S."/>
        </authorList>
    </citation>
    <scope>NUCLEOTIDE SEQUENCE [LARGE SCALE GENOMIC DNA]</scope>
    <source>
        <strain evidence="5">GAS369</strain>
    </source>
</reference>
<organism evidence="4 5">
    <name type="scientific">Bradyrhizobium canariense</name>
    <dbReference type="NCBI Taxonomy" id="255045"/>
    <lineage>
        <taxon>Bacteria</taxon>
        <taxon>Pseudomonadati</taxon>
        <taxon>Pseudomonadota</taxon>
        <taxon>Alphaproteobacteria</taxon>
        <taxon>Hyphomicrobiales</taxon>
        <taxon>Nitrobacteraceae</taxon>
        <taxon>Bradyrhizobium</taxon>
    </lineage>
</organism>
<dbReference type="GO" id="GO:0016747">
    <property type="term" value="F:acyltransferase activity, transferring groups other than amino-acyl groups"/>
    <property type="evidence" value="ECO:0007669"/>
    <property type="project" value="InterPro"/>
</dbReference>
<dbReference type="PANTHER" id="PTHR43072:SF23">
    <property type="entry name" value="UPF0039 PROTEIN C11D3.02C"/>
    <property type="match status" value="1"/>
</dbReference>
<dbReference type="Proteomes" id="UP000243904">
    <property type="component" value="Chromosome I"/>
</dbReference>
<dbReference type="CDD" id="cd04301">
    <property type="entry name" value="NAT_SF"/>
    <property type="match status" value="1"/>
</dbReference>
<evidence type="ECO:0000313" key="4">
    <source>
        <dbReference type="EMBL" id="SDT14922.1"/>
    </source>
</evidence>
<dbReference type="Pfam" id="PF00583">
    <property type="entry name" value="Acetyltransf_1"/>
    <property type="match status" value="1"/>
</dbReference>
<dbReference type="AlphaFoldDB" id="A0A1H1Y0H3"/>
<keyword evidence="5" id="KW-1185">Reference proteome</keyword>
<dbReference type="SUPFAM" id="SSF55729">
    <property type="entry name" value="Acyl-CoA N-acyltransferases (Nat)"/>
    <property type="match status" value="1"/>
</dbReference>
<evidence type="ECO:0000256" key="2">
    <source>
        <dbReference type="ARBA" id="ARBA00023315"/>
    </source>
</evidence>
<proteinExistence type="predicted"/>
<dbReference type="EMBL" id="LT629750">
    <property type="protein sequence ID" value="SDT14922.1"/>
    <property type="molecule type" value="Genomic_DNA"/>
</dbReference>